<reference evidence="1" key="1">
    <citation type="submission" date="2022-05" db="EMBL/GenBank/DDBJ databases">
        <title>Chromosome-level genome of Chaenocephalus aceratus.</title>
        <authorList>
            <person name="Park H."/>
        </authorList>
    </citation>
    <scope>NUCLEOTIDE SEQUENCE</scope>
    <source>
        <strain evidence="1">KU_202001</strain>
    </source>
</reference>
<gene>
    <name evidence="1" type="ORF">KUCAC02_028281</name>
</gene>
<organism evidence="1 2">
    <name type="scientific">Chaenocephalus aceratus</name>
    <name type="common">Blackfin icefish</name>
    <name type="synonym">Chaenichthys aceratus</name>
    <dbReference type="NCBI Taxonomy" id="36190"/>
    <lineage>
        <taxon>Eukaryota</taxon>
        <taxon>Metazoa</taxon>
        <taxon>Chordata</taxon>
        <taxon>Craniata</taxon>
        <taxon>Vertebrata</taxon>
        <taxon>Euteleostomi</taxon>
        <taxon>Actinopterygii</taxon>
        <taxon>Neopterygii</taxon>
        <taxon>Teleostei</taxon>
        <taxon>Neoteleostei</taxon>
        <taxon>Acanthomorphata</taxon>
        <taxon>Eupercaria</taxon>
        <taxon>Perciformes</taxon>
        <taxon>Notothenioidei</taxon>
        <taxon>Channichthyidae</taxon>
        <taxon>Chaenocephalus</taxon>
    </lineage>
</organism>
<keyword evidence="2" id="KW-1185">Reference proteome</keyword>
<comment type="caution">
    <text evidence="1">The sequence shown here is derived from an EMBL/GenBank/DDBJ whole genome shotgun (WGS) entry which is preliminary data.</text>
</comment>
<dbReference type="Proteomes" id="UP001057452">
    <property type="component" value="Chromosome 9"/>
</dbReference>
<evidence type="ECO:0000313" key="2">
    <source>
        <dbReference type="Proteomes" id="UP001057452"/>
    </source>
</evidence>
<protein>
    <submittedName>
        <fullName evidence="1">Uncharacterized protein</fullName>
    </submittedName>
</protein>
<name>A0ACB9X268_CHAAC</name>
<sequence length="208" mass="23702">MKHRVAIESASSAVSRAGSSHMITVLTALYDLIHPFSAQRQGEKEGVRCSLSLCPKNAPFMVRKEKSLPIGQPWLRDETLGAQEKHLVISDDEKENLSGIIRRIDEKSRTAEQSLYLSVKTLKRVICERRYLFLSLFHWLTSRWNQGAVLKHTAQRGQRFLGYLFTAWTLRPQSPCRNERGKTDENSKEGNDSPDPLLSSPSPTRRKI</sequence>
<proteinExistence type="predicted"/>
<dbReference type="EMBL" id="CM043793">
    <property type="protein sequence ID" value="KAI4820297.1"/>
    <property type="molecule type" value="Genomic_DNA"/>
</dbReference>
<evidence type="ECO:0000313" key="1">
    <source>
        <dbReference type="EMBL" id="KAI4820297.1"/>
    </source>
</evidence>
<accession>A0ACB9X268</accession>